<evidence type="ECO:0000259" key="4">
    <source>
        <dbReference type="Pfam" id="PF13873"/>
    </source>
</evidence>
<proteinExistence type="predicted"/>
<dbReference type="Proteomes" id="UP000887565">
    <property type="component" value="Unplaced"/>
</dbReference>
<keyword evidence="5" id="KW-1185">Reference proteome</keyword>
<evidence type="ECO:0000256" key="1">
    <source>
        <dbReference type="ARBA" id="ARBA00011764"/>
    </source>
</evidence>
<protein>
    <recommendedName>
        <fullName evidence="2">Regulatory protein zeste</fullName>
    </recommendedName>
</protein>
<accession>A0A915L8W4</accession>
<comment type="function">
    <text evidence="3">Involved in transvection phenomena (= synapsis-dependent gene expression), where the synaptic pairing of chromosomes carrying genes with which zeste interacts influences the expression of these genes. Zeste binds to DNA and stimulates transcription from a nearby promoter.</text>
</comment>
<dbReference type="AlphaFoldDB" id="A0A915L8W4"/>
<organism evidence="5 6">
    <name type="scientific">Romanomermis culicivorax</name>
    <name type="common">Nematode worm</name>
    <dbReference type="NCBI Taxonomy" id="13658"/>
    <lineage>
        <taxon>Eukaryota</taxon>
        <taxon>Metazoa</taxon>
        <taxon>Ecdysozoa</taxon>
        <taxon>Nematoda</taxon>
        <taxon>Enoplea</taxon>
        <taxon>Dorylaimia</taxon>
        <taxon>Mermithida</taxon>
        <taxon>Mermithoidea</taxon>
        <taxon>Mermithidae</taxon>
        <taxon>Romanomermis</taxon>
    </lineage>
</organism>
<comment type="subunit">
    <text evidence="1">Self-associates forming complexes of several hundred monomers.</text>
</comment>
<reference evidence="6" key="1">
    <citation type="submission" date="2022-11" db="UniProtKB">
        <authorList>
            <consortium name="WormBaseParasite"/>
        </authorList>
    </citation>
    <scope>IDENTIFICATION</scope>
</reference>
<evidence type="ECO:0000313" key="6">
    <source>
        <dbReference type="WBParaSite" id="nRc.2.0.1.t47565-RA"/>
    </source>
</evidence>
<evidence type="ECO:0000256" key="2">
    <source>
        <dbReference type="ARBA" id="ARBA00016807"/>
    </source>
</evidence>
<evidence type="ECO:0000313" key="5">
    <source>
        <dbReference type="Proteomes" id="UP000887565"/>
    </source>
</evidence>
<dbReference type="WBParaSite" id="nRc.2.0.1.t47565-RA">
    <property type="protein sequence ID" value="nRc.2.0.1.t47565-RA"/>
    <property type="gene ID" value="nRc.2.0.1.g47565"/>
</dbReference>
<evidence type="ECO:0000256" key="3">
    <source>
        <dbReference type="ARBA" id="ARBA00025466"/>
    </source>
</evidence>
<dbReference type="Pfam" id="PF13873">
    <property type="entry name" value="Myb_DNA-bind_5"/>
    <property type="match status" value="1"/>
</dbReference>
<dbReference type="InterPro" id="IPR028002">
    <property type="entry name" value="Myb_DNA-bind_5"/>
</dbReference>
<sequence>MAATIEQKLLILQQIYDRKNILFAKFDEKVTADDQQKNWQHVKDFIDSLGVTMVNKQWDYVRDAWWQNIKRVTILKIDKFRKMGAEGGVEAKLTELDNAILDLIGKDSA</sequence>
<feature type="domain" description="Myb/SANT-like DNA-binding" evidence="4">
    <location>
        <begin position="4"/>
        <end position="71"/>
    </location>
</feature>
<name>A0A915L8W4_ROMCU</name>